<evidence type="ECO:0008006" key="2">
    <source>
        <dbReference type="Google" id="ProtNLM"/>
    </source>
</evidence>
<dbReference type="Pfam" id="PF07366">
    <property type="entry name" value="SnoaL"/>
    <property type="match status" value="2"/>
</dbReference>
<reference evidence="1" key="1">
    <citation type="journal article" date="2017" name="Appl. Environ. Microbiol.">
        <title>Molecular characterization of an Endozoicomonas-like organism causing infection in king scallop Pecten maximus L.</title>
        <authorList>
            <person name="Cano I."/>
            <person name="van Aerle R."/>
            <person name="Ross S."/>
            <person name="Verner-Jeffreys D.W."/>
            <person name="Paley R.K."/>
            <person name="Rimmer G."/>
            <person name="Ryder D."/>
            <person name="Hooper P."/>
            <person name="Stone D."/>
            <person name="Feist S.W."/>
        </authorList>
    </citation>
    <scope>NUCLEOTIDE SEQUENCE</scope>
</reference>
<proteinExistence type="predicted"/>
<dbReference type="EMBL" id="NSIT01000046">
    <property type="protein sequence ID" value="PJE79804.1"/>
    <property type="molecule type" value="Genomic_DNA"/>
</dbReference>
<sequence length="389" mass="44928">MSEQKILSKKDTKETLSISIDNISDPIVFFGDPQKVTSVYHHDHNEMTTFAEPRQRMEGFDNKYRDFVDYILQITHKIWEEKGIGVIYETYHNDCVQHFASLNQKGLNPVISGTLQALHAFPDRRLIGENVIWSEDPDHTYYSSHRIHSTATNMGDSNFGPATGKNIQFRTVADCKCYKNRIVEEWLVRDNLHIVKQLGLNPVEIAQNMAKHELSIQSFGLPENREGQFVPEIYQRKNKDWNIGDFIQEMISKVWGARYFNCLNDYYVDNAILHTICNQELTGIHSVRGWLISLFASFPNARVQCERVTCNRAGGEKDFDVSARWRILGMNEGIGFFGQPSNSIVDILGISQYKVRNGMILEEWLTFDALDVLKQMETYRLQQKSLSEE</sequence>
<dbReference type="GO" id="GO:0030638">
    <property type="term" value="P:polyketide metabolic process"/>
    <property type="evidence" value="ECO:0007669"/>
    <property type="project" value="InterPro"/>
</dbReference>
<dbReference type="AlphaFoldDB" id="A0A2H9T9C7"/>
<dbReference type="InterPro" id="IPR032710">
    <property type="entry name" value="NTF2-like_dom_sf"/>
</dbReference>
<gene>
    <name evidence="1" type="ORF">CI610_01199</name>
</gene>
<protein>
    <recommendedName>
        <fullName evidence="2">Polyketide cyclase</fullName>
    </recommendedName>
</protein>
<dbReference type="SUPFAM" id="SSF54427">
    <property type="entry name" value="NTF2-like"/>
    <property type="match status" value="2"/>
</dbReference>
<dbReference type="PANTHER" id="PTHR38436">
    <property type="entry name" value="POLYKETIDE CYCLASE SNOAL-LIKE DOMAIN"/>
    <property type="match status" value="1"/>
</dbReference>
<accession>A0A2H9T9C7</accession>
<organism evidence="1">
    <name type="scientific">invertebrate metagenome</name>
    <dbReference type="NCBI Taxonomy" id="1711999"/>
    <lineage>
        <taxon>unclassified sequences</taxon>
        <taxon>metagenomes</taxon>
        <taxon>organismal metagenomes</taxon>
    </lineage>
</organism>
<comment type="caution">
    <text evidence="1">The sequence shown here is derived from an EMBL/GenBank/DDBJ whole genome shotgun (WGS) entry which is preliminary data.</text>
</comment>
<evidence type="ECO:0000313" key="1">
    <source>
        <dbReference type="EMBL" id="PJE79804.1"/>
    </source>
</evidence>
<dbReference type="Gene3D" id="3.10.450.50">
    <property type="match status" value="2"/>
</dbReference>
<dbReference type="PANTHER" id="PTHR38436:SF1">
    <property type="entry name" value="ESTER CYCLASE"/>
    <property type="match status" value="1"/>
</dbReference>
<dbReference type="InterPro" id="IPR009959">
    <property type="entry name" value="Cyclase_SnoaL-like"/>
</dbReference>
<name>A0A2H9T9C7_9ZZZZ</name>